<reference evidence="2 3" key="2">
    <citation type="journal article" date="2020" name="Microbiol. Resour. Announc.">
        <title>Antarctic desert soil bacteria exhibit high novel natural product potential, evaluated through long-read genome sequencing and comparative genomics.</title>
        <authorList>
            <person name="Benaud N."/>
            <person name="Edwards R.J."/>
            <person name="Amos T.G."/>
            <person name="D'Agostino P.M."/>
            <person name="Gutierrez-Chavez C."/>
            <person name="Montgomery K."/>
            <person name="Nicetic I."/>
            <person name="Ferrari B.C."/>
        </authorList>
    </citation>
    <scope>NUCLEOTIDE SEQUENCE [LARGE SCALE GENOMIC DNA]</scope>
    <source>
        <strain evidence="2 3">SPB151</strain>
    </source>
</reference>
<keyword evidence="3" id="KW-1185">Reference proteome</keyword>
<accession>A0A7G6X0N7</accession>
<reference evidence="3" key="1">
    <citation type="submission" date="2019-09" db="EMBL/GenBank/DDBJ databases">
        <title>Antimicrobial potential of Antarctic Bacteria.</title>
        <authorList>
            <person name="Benaud N."/>
            <person name="Edwards R.J."/>
            <person name="Ferrari B.C."/>
        </authorList>
    </citation>
    <scope>NUCLEOTIDE SEQUENCE [LARGE SCALE GENOMIC DNA]</scope>
    <source>
        <strain evidence="3">SPB151</strain>
    </source>
</reference>
<proteinExistence type="predicted"/>
<dbReference type="AlphaFoldDB" id="A0A7G6X0N7"/>
<protein>
    <submittedName>
        <fullName evidence="2">Uncharacterized protein</fullName>
    </submittedName>
</protein>
<dbReference type="EMBL" id="CP043661">
    <property type="protein sequence ID" value="QNE19802.1"/>
    <property type="molecule type" value="Genomic_DNA"/>
</dbReference>
<organism evidence="2 3">
    <name type="scientific">Kribbella qitaiheensis</name>
    <dbReference type="NCBI Taxonomy" id="1544730"/>
    <lineage>
        <taxon>Bacteria</taxon>
        <taxon>Bacillati</taxon>
        <taxon>Actinomycetota</taxon>
        <taxon>Actinomycetes</taxon>
        <taxon>Propionibacteriales</taxon>
        <taxon>Kribbellaceae</taxon>
        <taxon>Kribbella</taxon>
    </lineage>
</organism>
<dbReference type="RefSeq" id="WP_185441741.1">
    <property type="nucleotide sequence ID" value="NZ_CP043661.1"/>
</dbReference>
<evidence type="ECO:0000313" key="3">
    <source>
        <dbReference type="Proteomes" id="UP000515563"/>
    </source>
</evidence>
<gene>
    <name evidence="2" type="ORF">F1D05_20140</name>
</gene>
<evidence type="ECO:0000256" key="1">
    <source>
        <dbReference type="SAM" id="MobiDB-lite"/>
    </source>
</evidence>
<dbReference type="Proteomes" id="UP000515563">
    <property type="component" value="Chromosome"/>
</dbReference>
<name>A0A7G6X0N7_9ACTN</name>
<sequence>MVVLVALSGFGLAPAVADDEDPRPTDWPSVKAPTEGGAGQSDPEPTELPTIKKPDSPGDEDPGPTEWPAPDPT</sequence>
<feature type="region of interest" description="Disordered" evidence="1">
    <location>
        <begin position="8"/>
        <end position="73"/>
    </location>
</feature>
<evidence type="ECO:0000313" key="2">
    <source>
        <dbReference type="EMBL" id="QNE19802.1"/>
    </source>
</evidence>
<dbReference type="KEGG" id="kqi:F1D05_20140"/>